<accession>A0A9N9LXZ3</accession>
<name>A0A9N9LXZ3_9HELO</name>
<feature type="compositionally biased region" description="Polar residues" evidence="1">
    <location>
        <begin position="7"/>
        <end position="18"/>
    </location>
</feature>
<evidence type="ECO:0000313" key="2">
    <source>
        <dbReference type="EMBL" id="CAG8983149.1"/>
    </source>
</evidence>
<evidence type="ECO:0000256" key="1">
    <source>
        <dbReference type="SAM" id="MobiDB-lite"/>
    </source>
</evidence>
<evidence type="ECO:0000313" key="3">
    <source>
        <dbReference type="Proteomes" id="UP000701801"/>
    </source>
</evidence>
<dbReference type="AlphaFoldDB" id="A0A9N9LXZ3"/>
<evidence type="ECO:0008006" key="4">
    <source>
        <dbReference type="Google" id="ProtNLM"/>
    </source>
</evidence>
<feature type="compositionally biased region" description="Polar residues" evidence="1">
    <location>
        <begin position="51"/>
        <end position="78"/>
    </location>
</feature>
<dbReference type="Proteomes" id="UP000701801">
    <property type="component" value="Unassembled WGS sequence"/>
</dbReference>
<feature type="region of interest" description="Disordered" evidence="1">
    <location>
        <begin position="1"/>
        <end position="114"/>
    </location>
</feature>
<reference evidence="2" key="1">
    <citation type="submission" date="2021-07" db="EMBL/GenBank/DDBJ databases">
        <authorList>
            <person name="Durling M."/>
        </authorList>
    </citation>
    <scope>NUCLEOTIDE SEQUENCE</scope>
</reference>
<protein>
    <recommendedName>
        <fullName evidence="4">Tafazzin</fullName>
    </recommendedName>
</protein>
<dbReference type="InterPro" id="IPR032675">
    <property type="entry name" value="LRR_dom_sf"/>
</dbReference>
<comment type="caution">
    <text evidence="2">The sequence shown here is derived from an EMBL/GenBank/DDBJ whole genome shotgun (WGS) entry which is preliminary data.</text>
</comment>
<gene>
    <name evidence="2" type="ORF">HYALB_00004592</name>
</gene>
<dbReference type="Gene3D" id="3.80.10.10">
    <property type="entry name" value="Ribonuclease Inhibitor"/>
    <property type="match status" value="1"/>
</dbReference>
<proteinExistence type="predicted"/>
<feature type="compositionally biased region" description="Polar residues" evidence="1">
    <location>
        <begin position="28"/>
        <end position="40"/>
    </location>
</feature>
<sequence>MPKKRTSNYYTKPPSTVHPSLGSGVAGPSSSSHNDVQSVNDLIASARRTHITSSNYAHLPPTFSSQTLPPQTRQLLSQPETPPPRPRHRQPVRLGRNGRPIAGPAPPRSWLLEGSRYAEPESELRKRQPERLYPTSIDHFPGLPETKRGRRLQDMCLRTMARNWEFVKEYERNNLAVIPTSHRMLLLSCIALYGPEEGVGYDGLSSLAILPSTGGEAADETYEEVGFNPGINNEIFHRLDLSGSIGRSLTFKQLIELVEIPTEPQEESEEQLSWEDTIARPLSAVIPHLTHLSLSHPPRTVSWAKLLGLAKHIPALTHLSLAYWPVPTLTPNSQTVKVSSKYTRDIQYGATNMYSHTIDDNYQEAVDILRRLARTLYSIEFLDLSGCTDWLRALTWHDGSEKGPGLEWCNLWVKLSTLRLYSGVLLTPSSTNSEVAYFIKACKLQLEVQDTLNWWAHPFSVRRRKIYTRVEIDDPSCYDGLWFGKLDEESKKIHRDLIWFREREKMEAPEHIVMGAMESQEHTLVIWD</sequence>
<organism evidence="2 3">
    <name type="scientific">Hymenoscyphus albidus</name>
    <dbReference type="NCBI Taxonomy" id="595503"/>
    <lineage>
        <taxon>Eukaryota</taxon>
        <taxon>Fungi</taxon>
        <taxon>Dikarya</taxon>
        <taxon>Ascomycota</taxon>
        <taxon>Pezizomycotina</taxon>
        <taxon>Leotiomycetes</taxon>
        <taxon>Helotiales</taxon>
        <taxon>Helotiaceae</taxon>
        <taxon>Hymenoscyphus</taxon>
    </lineage>
</organism>
<keyword evidence="3" id="KW-1185">Reference proteome</keyword>
<dbReference type="EMBL" id="CAJVRM010000714">
    <property type="protein sequence ID" value="CAG8983149.1"/>
    <property type="molecule type" value="Genomic_DNA"/>
</dbReference>
<dbReference type="OrthoDB" id="5278911at2759"/>
<dbReference type="SUPFAM" id="SSF52047">
    <property type="entry name" value="RNI-like"/>
    <property type="match status" value="1"/>
</dbReference>